<dbReference type="NCBIfam" id="NF010791">
    <property type="entry name" value="PRK14195.1"/>
    <property type="match status" value="1"/>
</dbReference>
<dbReference type="PANTHER" id="PTHR28259">
    <property type="entry name" value="FLUORIDE EXPORT PROTEIN 1-RELATED"/>
    <property type="match status" value="1"/>
</dbReference>
<keyword evidence="5 12" id="KW-1133">Transmembrane helix</keyword>
<evidence type="ECO:0000256" key="2">
    <source>
        <dbReference type="ARBA" id="ARBA00022475"/>
    </source>
</evidence>
<comment type="caution">
    <text evidence="13">The sequence shown here is derived from an EMBL/GenBank/DDBJ whole genome shotgun (WGS) entry which is preliminary data.</text>
</comment>
<dbReference type="GO" id="GO:0140114">
    <property type="term" value="P:cellular detoxification of fluoride"/>
    <property type="evidence" value="ECO:0007669"/>
    <property type="project" value="UniProtKB-UniRule"/>
</dbReference>
<keyword evidence="4 12" id="KW-0812">Transmembrane</keyword>
<evidence type="ECO:0000256" key="5">
    <source>
        <dbReference type="ARBA" id="ARBA00022989"/>
    </source>
</evidence>
<dbReference type="EMBL" id="BJYZ01000003">
    <property type="protein sequence ID" value="GEO37068.1"/>
    <property type="molecule type" value="Genomic_DNA"/>
</dbReference>
<feature type="transmembrane region" description="Helical" evidence="12">
    <location>
        <begin position="37"/>
        <end position="59"/>
    </location>
</feature>
<dbReference type="PANTHER" id="PTHR28259:SF1">
    <property type="entry name" value="FLUORIDE EXPORT PROTEIN 1-RELATED"/>
    <property type="match status" value="1"/>
</dbReference>
<evidence type="ECO:0000256" key="7">
    <source>
        <dbReference type="ARBA" id="ARBA00023065"/>
    </source>
</evidence>
<dbReference type="Pfam" id="PF02537">
    <property type="entry name" value="CRCB"/>
    <property type="match status" value="1"/>
</dbReference>
<dbReference type="Proteomes" id="UP000321523">
    <property type="component" value="Unassembled WGS sequence"/>
</dbReference>
<feature type="transmembrane region" description="Helical" evidence="12">
    <location>
        <begin position="71"/>
        <end position="95"/>
    </location>
</feature>
<evidence type="ECO:0000256" key="12">
    <source>
        <dbReference type="HAMAP-Rule" id="MF_00454"/>
    </source>
</evidence>
<sequence length="130" mass="13497">MTFSPAMLLAVAAGGAAGSVARFVTMAVVGQWFGTAFPYGTLAVNVIGSLAMGILVEWWMLAWTPAPEVRALLAVGVLGGFTTFSTFSLDLVVLMQRGEMVSAALYMVVSVVFSVGALFAGLFLVRGIVG</sequence>
<reference evidence="13 14" key="1">
    <citation type="submission" date="2019-07" db="EMBL/GenBank/DDBJ databases">
        <title>Whole genome shotgun sequence of Skermanella aerolata NBRC 106429.</title>
        <authorList>
            <person name="Hosoyama A."/>
            <person name="Uohara A."/>
            <person name="Ohji S."/>
            <person name="Ichikawa N."/>
        </authorList>
    </citation>
    <scope>NUCLEOTIDE SEQUENCE [LARGE SCALE GENOMIC DNA]</scope>
    <source>
        <strain evidence="13 14">NBRC 106429</strain>
    </source>
</reference>
<evidence type="ECO:0000256" key="11">
    <source>
        <dbReference type="ARBA" id="ARBA00035585"/>
    </source>
</evidence>
<comment type="function">
    <text evidence="12">Fluoride-specific ion channel. Important for reducing fluoride concentration in the cell, thus reducing its toxicity.</text>
</comment>
<dbReference type="NCBIfam" id="TIGR00494">
    <property type="entry name" value="crcB"/>
    <property type="match status" value="1"/>
</dbReference>
<feature type="transmembrane region" description="Helical" evidence="12">
    <location>
        <begin position="101"/>
        <end position="125"/>
    </location>
</feature>
<keyword evidence="7 12" id="KW-0406">Ion transport</keyword>
<dbReference type="OrthoDB" id="9806299at2"/>
<comment type="similarity">
    <text evidence="10 12">Belongs to the fluoride channel Fluc/FEX (TC 1.A.43) family.</text>
</comment>
<feature type="binding site" evidence="12">
    <location>
        <position position="79"/>
    </location>
    <ligand>
        <name>Na(+)</name>
        <dbReference type="ChEBI" id="CHEBI:29101"/>
        <note>structural</note>
    </ligand>
</feature>
<comment type="catalytic activity">
    <reaction evidence="11">
        <text>fluoride(in) = fluoride(out)</text>
        <dbReference type="Rhea" id="RHEA:76159"/>
        <dbReference type="ChEBI" id="CHEBI:17051"/>
    </reaction>
    <physiologicalReaction direction="left-to-right" evidence="11">
        <dbReference type="Rhea" id="RHEA:76160"/>
    </physiologicalReaction>
</comment>
<keyword evidence="2 12" id="KW-1003">Cell membrane</keyword>
<feature type="binding site" evidence="12">
    <location>
        <position position="82"/>
    </location>
    <ligand>
        <name>Na(+)</name>
        <dbReference type="ChEBI" id="CHEBI:29101"/>
        <note>structural</note>
    </ligand>
</feature>
<dbReference type="AlphaFoldDB" id="A0A512DKS8"/>
<evidence type="ECO:0000256" key="1">
    <source>
        <dbReference type="ARBA" id="ARBA00004651"/>
    </source>
</evidence>
<evidence type="ECO:0000256" key="4">
    <source>
        <dbReference type="ARBA" id="ARBA00022692"/>
    </source>
</evidence>
<evidence type="ECO:0000256" key="3">
    <source>
        <dbReference type="ARBA" id="ARBA00022519"/>
    </source>
</evidence>
<keyword evidence="9 12" id="KW-0407">Ion channel</keyword>
<comment type="subcellular location">
    <subcellularLocation>
        <location evidence="1 12">Cell membrane</location>
        <topology evidence="1 12">Multi-pass membrane protein</topology>
    </subcellularLocation>
</comment>
<keyword evidence="12" id="KW-0479">Metal-binding</keyword>
<dbReference type="RefSeq" id="WP_044425944.1">
    <property type="nucleotide sequence ID" value="NZ_BJYZ01000003.1"/>
</dbReference>
<evidence type="ECO:0000256" key="10">
    <source>
        <dbReference type="ARBA" id="ARBA00035120"/>
    </source>
</evidence>
<protein>
    <recommendedName>
        <fullName evidence="12">Fluoride-specific ion channel FluC</fullName>
    </recommendedName>
</protein>
<dbReference type="GO" id="GO:0046872">
    <property type="term" value="F:metal ion binding"/>
    <property type="evidence" value="ECO:0007669"/>
    <property type="project" value="UniProtKB-KW"/>
</dbReference>
<dbReference type="HAMAP" id="MF_00454">
    <property type="entry name" value="FluC"/>
    <property type="match status" value="1"/>
</dbReference>
<evidence type="ECO:0000313" key="14">
    <source>
        <dbReference type="Proteomes" id="UP000321523"/>
    </source>
</evidence>
<keyword evidence="6 12" id="KW-0915">Sodium</keyword>
<accession>A0A512DKS8</accession>
<dbReference type="InterPro" id="IPR003691">
    <property type="entry name" value="FluC"/>
</dbReference>
<proteinExistence type="inferred from homology"/>
<evidence type="ECO:0000256" key="9">
    <source>
        <dbReference type="ARBA" id="ARBA00023303"/>
    </source>
</evidence>
<comment type="activity regulation">
    <text evidence="12">Na(+) is not transported, but it plays an essential structural role and its presence is essential for fluoride channel function.</text>
</comment>
<gene>
    <name evidence="12 13" type="primary">crcB</name>
    <name evidence="12" type="synonym">fluC</name>
    <name evidence="13" type="ORF">SAE02_12160</name>
</gene>
<dbReference type="GO" id="GO:0062054">
    <property type="term" value="F:fluoride channel activity"/>
    <property type="evidence" value="ECO:0007669"/>
    <property type="project" value="UniProtKB-UniRule"/>
</dbReference>
<keyword evidence="14" id="KW-1185">Reference proteome</keyword>
<organism evidence="13 14">
    <name type="scientific">Skermanella aerolata</name>
    <dbReference type="NCBI Taxonomy" id="393310"/>
    <lineage>
        <taxon>Bacteria</taxon>
        <taxon>Pseudomonadati</taxon>
        <taxon>Pseudomonadota</taxon>
        <taxon>Alphaproteobacteria</taxon>
        <taxon>Rhodospirillales</taxon>
        <taxon>Azospirillaceae</taxon>
        <taxon>Skermanella</taxon>
    </lineage>
</organism>
<keyword evidence="3" id="KW-0997">Cell inner membrane</keyword>
<evidence type="ECO:0000256" key="6">
    <source>
        <dbReference type="ARBA" id="ARBA00023053"/>
    </source>
</evidence>
<keyword evidence="12" id="KW-0813">Transport</keyword>
<evidence type="ECO:0000313" key="13">
    <source>
        <dbReference type="EMBL" id="GEO37068.1"/>
    </source>
</evidence>
<dbReference type="GO" id="GO:0005886">
    <property type="term" value="C:plasma membrane"/>
    <property type="evidence" value="ECO:0007669"/>
    <property type="project" value="UniProtKB-SubCell"/>
</dbReference>
<keyword evidence="8 12" id="KW-0472">Membrane</keyword>
<name>A0A512DKS8_9PROT</name>
<evidence type="ECO:0000256" key="8">
    <source>
        <dbReference type="ARBA" id="ARBA00023136"/>
    </source>
</evidence>